<dbReference type="eggNOG" id="COG3794">
    <property type="taxonomic scope" value="Bacteria"/>
</dbReference>
<evidence type="ECO:0000256" key="1">
    <source>
        <dbReference type="SAM" id="Phobius"/>
    </source>
</evidence>
<sequence length="553" mass="59970">MSQQFPTKEWRSDTWHRKAARPVTVWMAIFLVAGVTHLWIPEYRWVLIHIFTLGVLTNSIVLWSQHFTEKFLRQRLPDSARPWQLRRTYLLNAGIVVTILGEVLVYWWERHWILTQIGAAAVAVALGWHAVVLAQQWLRSEKSKRFRTAVFAYVLSGFALPVGAVFGALLSMGLPDELHLQLLMGHTVINLGGFLGLAAAGSLTVLFPSIWRINGLKDRSVPMIWLLSIGVVAATVGGILDSGLLAGGGLMVYAAGWIVGFQAWLTNVLDVAKDPRDRITYPSASILLAVLWLIGAVVFYAVQLIAAGSEIYLVDLPTMPLLIGFAAQLLIGVMSYLLPTTMGGGPAPKRAGLAELNRGGLFRLTLINLGFIFWQLADNSWLKVVLSVLVFGSFAAFVPLLLRSVKSQKAVLLKEKDFPRPEQPTTPWGQVTAGIAVLALILALFGGLKETGGTAAVAPTGTEEVTAVDVRAVGMAFDPAVVEVPAGNQVIITLTNDDAQAHDLKMASGVQSGRLAEGESMEMDLGVVSADMHGWCTIAGHEIQGMTFDVVVV</sequence>
<dbReference type="InterPro" id="IPR008972">
    <property type="entry name" value="Cupredoxin"/>
</dbReference>
<feature type="transmembrane region" description="Helical" evidence="1">
    <location>
        <begin position="20"/>
        <end position="40"/>
    </location>
</feature>
<feature type="transmembrane region" description="Helical" evidence="1">
    <location>
        <begin position="191"/>
        <end position="211"/>
    </location>
</feature>
<feature type="transmembrane region" description="Helical" evidence="1">
    <location>
        <begin position="426"/>
        <end position="448"/>
    </location>
</feature>
<dbReference type="OrthoDB" id="345021at2"/>
<feature type="transmembrane region" description="Helical" evidence="1">
    <location>
        <begin position="360"/>
        <end position="377"/>
    </location>
</feature>
<dbReference type="Gene3D" id="2.60.40.420">
    <property type="entry name" value="Cupredoxins - blue copper proteins"/>
    <property type="match status" value="1"/>
</dbReference>
<feature type="transmembrane region" description="Helical" evidence="1">
    <location>
        <begin position="89"/>
        <end position="108"/>
    </location>
</feature>
<feature type="transmembrane region" description="Helical" evidence="1">
    <location>
        <begin position="383"/>
        <end position="405"/>
    </location>
</feature>
<dbReference type="STRING" id="1224163.B841_12165"/>
<dbReference type="EMBL" id="CP003924">
    <property type="protein sequence ID" value="AGS35905.1"/>
    <property type="molecule type" value="Genomic_DNA"/>
</dbReference>
<keyword evidence="3" id="KW-1185">Reference proteome</keyword>
<gene>
    <name evidence="2" type="ORF">B841_12165</name>
</gene>
<evidence type="ECO:0008006" key="4">
    <source>
        <dbReference type="Google" id="ProtNLM"/>
    </source>
</evidence>
<protein>
    <recommendedName>
        <fullName evidence="4">EfeO-type cupredoxin-like domain-containing protein</fullName>
    </recommendedName>
</protein>
<keyword evidence="1" id="KW-1133">Transmembrane helix</keyword>
<dbReference type="KEGG" id="cmd:B841_12165"/>
<feature type="transmembrane region" description="Helical" evidence="1">
    <location>
        <begin position="114"/>
        <end position="138"/>
    </location>
</feature>
<dbReference type="SUPFAM" id="SSF49503">
    <property type="entry name" value="Cupredoxins"/>
    <property type="match status" value="1"/>
</dbReference>
<dbReference type="HOGENOM" id="CLU_037932_0_0_11"/>
<dbReference type="Proteomes" id="UP000015388">
    <property type="component" value="Chromosome"/>
</dbReference>
<keyword evidence="1" id="KW-0812">Transmembrane</keyword>
<keyword evidence="1" id="KW-0472">Membrane</keyword>
<evidence type="ECO:0000313" key="2">
    <source>
        <dbReference type="EMBL" id="AGS35905.1"/>
    </source>
</evidence>
<feature type="transmembrane region" description="Helical" evidence="1">
    <location>
        <begin position="246"/>
        <end position="265"/>
    </location>
</feature>
<reference evidence="2 3" key="1">
    <citation type="submission" date="2012-11" db="EMBL/GenBank/DDBJ databases">
        <title>The complete genome sequence of Corynebacterium maris Coryn-1 (=DSM 45190).</title>
        <authorList>
            <person name="Schaffert L."/>
            <person name="Albersmeier A."/>
            <person name="Kalinowski J."/>
            <person name="Ruckert C."/>
        </authorList>
    </citation>
    <scope>NUCLEOTIDE SEQUENCE [LARGE SCALE GENOMIC DNA]</scope>
    <source>
        <strain evidence="3">Coryn-1</strain>
    </source>
</reference>
<feature type="transmembrane region" description="Helical" evidence="1">
    <location>
        <begin position="150"/>
        <end position="171"/>
    </location>
</feature>
<organism evidence="2 3">
    <name type="scientific">Corynebacterium maris DSM 45190</name>
    <dbReference type="NCBI Taxonomy" id="1224163"/>
    <lineage>
        <taxon>Bacteria</taxon>
        <taxon>Bacillati</taxon>
        <taxon>Actinomycetota</taxon>
        <taxon>Actinomycetes</taxon>
        <taxon>Mycobacteriales</taxon>
        <taxon>Corynebacteriaceae</taxon>
        <taxon>Corynebacterium</taxon>
    </lineage>
</organism>
<feature type="transmembrane region" description="Helical" evidence="1">
    <location>
        <begin position="46"/>
        <end position="68"/>
    </location>
</feature>
<feature type="transmembrane region" description="Helical" evidence="1">
    <location>
        <begin position="318"/>
        <end position="339"/>
    </location>
</feature>
<feature type="transmembrane region" description="Helical" evidence="1">
    <location>
        <begin position="286"/>
        <end position="306"/>
    </location>
</feature>
<dbReference type="AlphaFoldDB" id="S5T5J3"/>
<dbReference type="PATRIC" id="fig|1224163.3.peg.2457"/>
<dbReference type="RefSeq" id="WP_020936486.1">
    <property type="nucleotide sequence ID" value="NC_021915.1"/>
</dbReference>
<feature type="transmembrane region" description="Helical" evidence="1">
    <location>
        <begin position="223"/>
        <end position="240"/>
    </location>
</feature>
<name>S5T5J3_9CORY</name>
<accession>S5T5J3</accession>
<evidence type="ECO:0000313" key="3">
    <source>
        <dbReference type="Proteomes" id="UP000015388"/>
    </source>
</evidence>
<proteinExistence type="predicted"/>